<dbReference type="Proteomes" id="UP000326678">
    <property type="component" value="Chromosome Gxm2"/>
</dbReference>
<dbReference type="AlphaFoldDB" id="A0A5P8WH93"/>
<evidence type="ECO:0000313" key="2">
    <source>
        <dbReference type="Proteomes" id="UP000326678"/>
    </source>
</evidence>
<evidence type="ECO:0000313" key="1">
    <source>
        <dbReference type="EMBL" id="QFS51971.1"/>
    </source>
</evidence>
<reference evidence="1 2" key="1">
    <citation type="submission" date="2019-10" db="EMBL/GenBank/DDBJ databases">
        <title>Genomic and transcriptomic insights into the perfect genentic adaptation of a filamentous nitrogen-fixing cyanobacterium to rice fields.</title>
        <authorList>
            <person name="Chen Z."/>
        </authorList>
    </citation>
    <scope>NUCLEOTIDE SEQUENCE [LARGE SCALE GENOMIC DNA]</scope>
    <source>
        <strain evidence="1">CCNUC1</strain>
    </source>
</reference>
<dbReference type="EMBL" id="CP045227">
    <property type="protein sequence ID" value="QFS51971.1"/>
    <property type="molecule type" value="Genomic_DNA"/>
</dbReference>
<sequence>MEEIGVASNKFMTTYHISLEGDVLKVGFGKPANGDQVIRDAATRLDEMVTSGELSGGKLLKIDGPASVAVSYLIAHKISQLYGAIAVFDPKIGRPGYKTFITAVSQTPAYKIGELIETDELHKTKSVIKVVLCGPPQSGKSCLREGLKQAISLIEGAPYPYVITACPDGEGAWFSDAARRDPDLARKLKDEYKAKFTLEFAQKAAGWVRSANTPLNIIDVGGRITNENRVIVREATHAVILAGDQGKAEVPLWEEFCRDLNIQIIANLHSDYHGREDEIVTQSPLLTGSIHYLKRGEDVSSRPMVQALTRVLVGLCGR</sequence>
<dbReference type="InterPro" id="IPR027417">
    <property type="entry name" value="P-loop_NTPase"/>
</dbReference>
<proteinExistence type="predicted"/>
<gene>
    <name evidence="1" type="ORF">GXM_09465</name>
</gene>
<dbReference type="SUPFAM" id="SSF52540">
    <property type="entry name" value="P-loop containing nucleoside triphosphate hydrolases"/>
    <property type="match status" value="1"/>
</dbReference>
<protein>
    <submittedName>
        <fullName evidence="1">Csx3, CRISPR-associated protein Csx3</fullName>
    </submittedName>
</protein>
<dbReference type="KEGG" id="nsh:GXM_09465"/>
<accession>A0A5P8WH93</accession>
<keyword evidence="2" id="KW-1185">Reference proteome</keyword>
<organism evidence="1 2">
    <name type="scientific">Nostoc sphaeroides CCNUC1</name>
    <dbReference type="NCBI Taxonomy" id="2653204"/>
    <lineage>
        <taxon>Bacteria</taxon>
        <taxon>Bacillati</taxon>
        <taxon>Cyanobacteriota</taxon>
        <taxon>Cyanophyceae</taxon>
        <taxon>Nostocales</taxon>
        <taxon>Nostocaceae</taxon>
        <taxon>Nostoc</taxon>
    </lineage>
</organism>
<name>A0A5P8WH93_9NOSO</name>